<evidence type="ECO:0000313" key="1">
    <source>
        <dbReference type="EMBL" id="KAK2186293.1"/>
    </source>
</evidence>
<reference evidence="1" key="1">
    <citation type="journal article" date="2023" name="Mol. Biol. Evol.">
        <title>Third-Generation Sequencing Reveals the Adaptive Role of the Epigenome in Three Deep-Sea Polychaetes.</title>
        <authorList>
            <person name="Perez M."/>
            <person name="Aroh O."/>
            <person name="Sun Y."/>
            <person name="Lan Y."/>
            <person name="Juniper S.K."/>
            <person name="Young C.R."/>
            <person name="Angers B."/>
            <person name="Qian P.Y."/>
        </authorList>
    </citation>
    <scope>NUCLEOTIDE SEQUENCE</scope>
    <source>
        <strain evidence="1">R07B-5</strain>
    </source>
</reference>
<name>A0AAD9P193_RIDPI</name>
<dbReference type="EMBL" id="JAODUO010000205">
    <property type="protein sequence ID" value="KAK2186293.1"/>
    <property type="molecule type" value="Genomic_DNA"/>
</dbReference>
<evidence type="ECO:0000313" key="2">
    <source>
        <dbReference type="Proteomes" id="UP001209878"/>
    </source>
</evidence>
<accession>A0AAD9P193</accession>
<dbReference type="SUPFAM" id="SSF49785">
    <property type="entry name" value="Galactose-binding domain-like"/>
    <property type="match status" value="1"/>
</dbReference>
<dbReference type="Proteomes" id="UP001209878">
    <property type="component" value="Unassembled WGS sequence"/>
</dbReference>
<dbReference type="PANTHER" id="PTHR45713:SF6">
    <property type="entry name" value="F5_8 TYPE C DOMAIN-CONTAINING PROTEIN"/>
    <property type="match status" value="1"/>
</dbReference>
<dbReference type="AlphaFoldDB" id="A0AAD9P193"/>
<gene>
    <name evidence="1" type="ORF">NP493_206g00001</name>
</gene>
<dbReference type="Gene3D" id="2.60.120.260">
    <property type="entry name" value="Galactose-binding domain-like"/>
    <property type="match status" value="1"/>
</dbReference>
<keyword evidence="2" id="KW-1185">Reference proteome</keyword>
<protein>
    <submittedName>
        <fullName evidence="1">Uncharacterized protein</fullName>
    </submittedName>
</protein>
<comment type="caution">
    <text evidence="1">The sequence shown here is derived from an EMBL/GenBank/DDBJ whole genome shotgun (WGS) entry which is preliminary data.</text>
</comment>
<organism evidence="1 2">
    <name type="scientific">Ridgeia piscesae</name>
    <name type="common">Tubeworm</name>
    <dbReference type="NCBI Taxonomy" id="27915"/>
    <lineage>
        <taxon>Eukaryota</taxon>
        <taxon>Metazoa</taxon>
        <taxon>Spiralia</taxon>
        <taxon>Lophotrochozoa</taxon>
        <taxon>Annelida</taxon>
        <taxon>Polychaeta</taxon>
        <taxon>Sedentaria</taxon>
        <taxon>Canalipalpata</taxon>
        <taxon>Sabellida</taxon>
        <taxon>Siboglinidae</taxon>
        <taxon>Ridgeia</taxon>
    </lineage>
</organism>
<dbReference type="InterPro" id="IPR008979">
    <property type="entry name" value="Galactose-bd-like_sf"/>
</dbReference>
<proteinExistence type="predicted"/>
<dbReference type="PANTHER" id="PTHR45713">
    <property type="entry name" value="FTP DOMAIN-CONTAINING PROTEIN"/>
    <property type="match status" value="1"/>
</dbReference>
<sequence length="101" mass="10960">MESDRRVAAVHIHNRADSGCSERLHDLRVGLTGTWPTTGGSSLIAMDAVCATVDGVHPEARLMIQCGQNVAGRYLVIQIEGANSRLTMCEVEVFAVECKYL</sequence>
<dbReference type="InterPro" id="IPR051941">
    <property type="entry name" value="BG_Antigen-Binding_Lectin"/>
</dbReference>